<dbReference type="GO" id="GO:0046872">
    <property type="term" value="F:metal ion binding"/>
    <property type="evidence" value="ECO:0007669"/>
    <property type="project" value="UniProtKB-KW"/>
</dbReference>
<keyword evidence="2" id="KW-0949">S-adenosyl-L-methionine</keyword>
<keyword evidence="9" id="KW-1185">Reference proteome</keyword>
<feature type="domain" description="ELP3-like N-terminal" evidence="7">
    <location>
        <begin position="11"/>
        <end position="79"/>
    </location>
</feature>
<feature type="transmembrane region" description="Helical" evidence="6">
    <location>
        <begin position="94"/>
        <end position="111"/>
    </location>
</feature>
<dbReference type="GO" id="GO:0033588">
    <property type="term" value="C:elongator holoenzyme complex"/>
    <property type="evidence" value="ECO:0007669"/>
    <property type="project" value="TreeGrafter"/>
</dbReference>
<gene>
    <name evidence="8" type="ORF">JG688_00000942</name>
</gene>
<dbReference type="AlphaFoldDB" id="A0A8J5IYA9"/>
<dbReference type="GO" id="GO:0051539">
    <property type="term" value="F:4 iron, 4 sulfur cluster binding"/>
    <property type="evidence" value="ECO:0007669"/>
    <property type="project" value="UniProtKB-KW"/>
</dbReference>
<comment type="caution">
    <text evidence="8">The sequence shown here is derived from an EMBL/GenBank/DDBJ whole genome shotgun (WGS) entry which is preliminary data.</text>
</comment>
<evidence type="ECO:0000256" key="2">
    <source>
        <dbReference type="ARBA" id="ARBA00022691"/>
    </source>
</evidence>
<name>A0A8J5IYA9_9STRA</name>
<proteinExistence type="predicted"/>
<keyword evidence="3" id="KW-0479">Metal-binding</keyword>
<dbReference type="InterPro" id="IPR056591">
    <property type="entry name" value="ELP3-like_N"/>
</dbReference>
<dbReference type="PANTHER" id="PTHR11135:SF0">
    <property type="entry name" value="ELONGATOR COMPLEX PROTEIN 3"/>
    <property type="match status" value="1"/>
</dbReference>
<evidence type="ECO:0000256" key="1">
    <source>
        <dbReference type="ARBA" id="ARBA00022485"/>
    </source>
</evidence>
<evidence type="ECO:0000259" key="7">
    <source>
        <dbReference type="Pfam" id="PF23613"/>
    </source>
</evidence>
<dbReference type="PANTHER" id="PTHR11135">
    <property type="entry name" value="HISTONE ACETYLTRANSFERASE-RELATED"/>
    <property type="match status" value="1"/>
</dbReference>
<dbReference type="Proteomes" id="UP000709295">
    <property type="component" value="Unassembled WGS sequence"/>
</dbReference>
<keyword evidence="4" id="KW-0408">Iron</keyword>
<dbReference type="Pfam" id="PF23613">
    <property type="entry name" value="ELP3_N"/>
    <property type="match status" value="1"/>
</dbReference>
<dbReference type="EMBL" id="JAENGY010000019">
    <property type="protein sequence ID" value="KAG6976869.1"/>
    <property type="molecule type" value="Genomic_DNA"/>
</dbReference>
<evidence type="ECO:0000313" key="8">
    <source>
        <dbReference type="EMBL" id="KAG6976869.1"/>
    </source>
</evidence>
<keyword evidence="6" id="KW-0472">Membrane</keyword>
<keyword evidence="5" id="KW-0411">Iron-sulfur</keyword>
<evidence type="ECO:0000256" key="4">
    <source>
        <dbReference type="ARBA" id="ARBA00023004"/>
    </source>
</evidence>
<protein>
    <recommendedName>
        <fullName evidence="7">ELP3-like N-terminal domain-containing protein</fullName>
    </recommendedName>
</protein>
<organism evidence="8 9">
    <name type="scientific">Phytophthora aleatoria</name>
    <dbReference type="NCBI Taxonomy" id="2496075"/>
    <lineage>
        <taxon>Eukaryota</taxon>
        <taxon>Sar</taxon>
        <taxon>Stramenopiles</taxon>
        <taxon>Oomycota</taxon>
        <taxon>Peronosporomycetes</taxon>
        <taxon>Peronosporales</taxon>
        <taxon>Peronosporaceae</taxon>
        <taxon>Phytophthora</taxon>
    </lineage>
</organism>
<accession>A0A8J5IYA9</accession>
<evidence type="ECO:0000256" key="3">
    <source>
        <dbReference type="ARBA" id="ARBA00022723"/>
    </source>
</evidence>
<dbReference type="InterPro" id="IPR039661">
    <property type="entry name" value="ELP3"/>
</dbReference>
<dbReference type="GO" id="GO:0002926">
    <property type="term" value="P:tRNA wobble base 5-methoxycarbonylmethyl-2-thiouridinylation"/>
    <property type="evidence" value="ECO:0007669"/>
    <property type="project" value="TreeGrafter"/>
</dbReference>
<reference evidence="8" key="1">
    <citation type="submission" date="2021-01" db="EMBL/GenBank/DDBJ databases">
        <title>Phytophthora aleatoria, a newly-described species from Pinus radiata is distinct from Phytophthora cactorum isolates based on comparative genomics.</title>
        <authorList>
            <person name="Mcdougal R."/>
            <person name="Panda P."/>
            <person name="Williams N."/>
            <person name="Studholme D.J."/>
        </authorList>
    </citation>
    <scope>NUCLEOTIDE SEQUENCE</scope>
    <source>
        <strain evidence="8">NZFS 4037</strain>
    </source>
</reference>
<keyword evidence="6" id="KW-0812">Transmembrane</keyword>
<sequence length="112" mass="12549">MPSDANASCYVLAIAGIVDALIAAYEEQEPVNMTRLKNDVAKQFRLPSMPKLVDIISAVPEDYKEKLLPFLKAKPVRTASGIAVVVRFTGFGTWLLYWFNLSLFILMQTYFG</sequence>
<evidence type="ECO:0000256" key="5">
    <source>
        <dbReference type="ARBA" id="ARBA00023014"/>
    </source>
</evidence>
<evidence type="ECO:0000256" key="6">
    <source>
        <dbReference type="SAM" id="Phobius"/>
    </source>
</evidence>
<dbReference type="GO" id="GO:0005634">
    <property type="term" value="C:nucleus"/>
    <property type="evidence" value="ECO:0007669"/>
    <property type="project" value="TreeGrafter"/>
</dbReference>
<evidence type="ECO:0000313" key="9">
    <source>
        <dbReference type="Proteomes" id="UP000709295"/>
    </source>
</evidence>
<keyword evidence="1" id="KW-0004">4Fe-4S</keyword>
<dbReference type="GO" id="GO:0005737">
    <property type="term" value="C:cytoplasm"/>
    <property type="evidence" value="ECO:0007669"/>
    <property type="project" value="TreeGrafter"/>
</dbReference>
<keyword evidence="6" id="KW-1133">Transmembrane helix</keyword>